<dbReference type="InterPro" id="IPR001680">
    <property type="entry name" value="WD40_rpt"/>
</dbReference>
<feature type="repeat" description="WD" evidence="3">
    <location>
        <begin position="989"/>
        <end position="1030"/>
    </location>
</feature>
<keyword evidence="1 3" id="KW-0853">WD repeat</keyword>
<feature type="compositionally biased region" description="Pro residues" evidence="4">
    <location>
        <begin position="223"/>
        <end position="236"/>
    </location>
</feature>
<feature type="region of interest" description="Disordered" evidence="4">
    <location>
        <begin position="1244"/>
        <end position="1298"/>
    </location>
</feature>
<feature type="compositionally biased region" description="Pro residues" evidence="4">
    <location>
        <begin position="1247"/>
        <end position="1257"/>
    </location>
</feature>
<evidence type="ECO:0000256" key="2">
    <source>
        <dbReference type="ARBA" id="ARBA00022737"/>
    </source>
</evidence>
<dbReference type="PANTHER" id="PTHR19848">
    <property type="entry name" value="WD40 REPEAT PROTEIN"/>
    <property type="match status" value="1"/>
</dbReference>
<dbReference type="SUPFAM" id="SSF50969">
    <property type="entry name" value="YVTN repeat-like/Quinoprotein amine dehydrogenase"/>
    <property type="match status" value="1"/>
</dbReference>
<dbReference type="Pfam" id="PF00400">
    <property type="entry name" value="WD40"/>
    <property type="match status" value="9"/>
</dbReference>
<dbReference type="PANTHER" id="PTHR19848:SF8">
    <property type="entry name" value="F-BOX AND WD REPEAT DOMAIN CONTAINING 7"/>
    <property type="match status" value="1"/>
</dbReference>
<feature type="compositionally biased region" description="Gly residues" evidence="4">
    <location>
        <begin position="637"/>
        <end position="649"/>
    </location>
</feature>
<feature type="compositionally biased region" description="Low complexity" evidence="4">
    <location>
        <begin position="1258"/>
        <end position="1281"/>
    </location>
</feature>
<dbReference type="OrthoDB" id="545953at2759"/>
<dbReference type="InterPro" id="IPR011044">
    <property type="entry name" value="Quino_amine_DH_bsu"/>
</dbReference>
<organism evidence="5 6">
    <name type="scientific">Edaphochlamys debaryana</name>
    <dbReference type="NCBI Taxonomy" id="47281"/>
    <lineage>
        <taxon>Eukaryota</taxon>
        <taxon>Viridiplantae</taxon>
        <taxon>Chlorophyta</taxon>
        <taxon>core chlorophytes</taxon>
        <taxon>Chlorophyceae</taxon>
        <taxon>CS clade</taxon>
        <taxon>Chlamydomonadales</taxon>
        <taxon>Chlamydomonadales incertae sedis</taxon>
        <taxon>Edaphochlamys</taxon>
    </lineage>
</organism>
<keyword evidence="2" id="KW-0677">Repeat</keyword>
<evidence type="ECO:0000256" key="1">
    <source>
        <dbReference type="ARBA" id="ARBA00022574"/>
    </source>
</evidence>
<dbReference type="PRINTS" id="PR00320">
    <property type="entry name" value="GPROTEINBRPT"/>
</dbReference>
<dbReference type="InterPro" id="IPR036322">
    <property type="entry name" value="WD40_repeat_dom_sf"/>
</dbReference>
<feature type="region of interest" description="Disordered" evidence="4">
    <location>
        <begin position="221"/>
        <end position="250"/>
    </location>
</feature>
<dbReference type="PROSITE" id="PS00678">
    <property type="entry name" value="WD_REPEATS_1"/>
    <property type="match status" value="4"/>
</dbReference>
<feature type="repeat" description="WD" evidence="3">
    <location>
        <begin position="885"/>
        <end position="912"/>
    </location>
</feature>
<dbReference type="PROSITE" id="PS50082">
    <property type="entry name" value="WD_REPEATS_2"/>
    <property type="match status" value="7"/>
</dbReference>
<keyword evidence="6" id="KW-1185">Reference proteome</keyword>
<feature type="region of interest" description="Disordered" evidence="4">
    <location>
        <begin position="153"/>
        <end position="173"/>
    </location>
</feature>
<name>A0A835XU71_9CHLO</name>
<feature type="repeat" description="WD" evidence="3">
    <location>
        <begin position="1171"/>
        <end position="1212"/>
    </location>
</feature>
<dbReference type="SUPFAM" id="SSF50978">
    <property type="entry name" value="WD40 repeat-like"/>
    <property type="match status" value="2"/>
</dbReference>
<dbReference type="InterPro" id="IPR020472">
    <property type="entry name" value="WD40_PAC1"/>
</dbReference>
<feature type="compositionally biased region" description="Low complexity" evidence="4">
    <location>
        <begin position="1597"/>
        <end position="1615"/>
    </location>
</feature>
<comment type="caution">
    <text evidence="5">The sequence shown here is derived from an EMBL/GenBank/DDBJ whole genome shotgun (WGS) entry which is preliminary data.</text>
</comment>
<reference evidence="5" key="1">
    <citation type="journal article" date="2020" name="bioRxiv">
        <title>Comparative genomics of Chlamydomonas.</title>
        <authorList>
            <person name="Craig R.J."/>
            <person name="Hasan A.R."/>
            <person name="Ness R.W."/>
            <person name="Keightley P.D."/>
        </authorList>
    </citation>
    <scope>NUCLEOTIDE SEQUENCE</scope>
    <source>
        <strain evidence="5">CCAP 11/70</strain>
    </source>
</reference>
<feature type="repeat" description="WD" evidence="3">
    <location>
        <begin position="1350"/>
        <end position="1383"/>
    </location>
</feature>
<dbReference type="Gene3D" id="2.130.10.10">
    <property type="entry name" value="YVTN repeat-like/Quinoprotein amine dehydrogenase"/>
    <property type="match status" value="5"/>
</dbReference>
<protein>
    <submittedName>
        <fullName evidence="5">Uncharacterized protein</fullName>
    </submittedName>
</protein>
<accession>A0A835XU71</accession>
<gene>
    <name evidence="5" type="ORF">HYH03_011709</name>
</gene>
<proteinExistence type="predicted"/>
<dbReference type="EMBL" id="JAEHOE010000069">
    <property type="protein sequence ID" value="KAG2489757.1"/>
    <property type="molecule type" value="Genomic_DNA"/>
</dbReference>
<dbReference type="SMART" id="SM00320">
    <property type="entry name" value="WD40"/>
    <property type="match status" value="14"/>
</dbReference>
<dbReference type="Proteomes" id="UP000612055">
    <property type="component" value="Unassembled WGS sequence"/>
</dbReference>
<evidence type="ECO:0000256" key="3">
    <source>
        <dbReference type="PROSITE-ProRule" id="PRU00221"/>
    </source>
</evidence>
<dbReference type="InterPro" id="IPR015943">
    <property type="entry name" value="WD40/YVTN_repeat-like_dom_sf"/>
</dbReference>
<dbReference type="SUPFAM" id="SSF52540">
    <property type="entry name" value="P-loop containing nucleoside triphosphate hydrolases"/>
    <property type="match status" value="1"/>
</dbReference>
<feature type="repeat" description="WD" evidence="3">
    <location>
        <begin position="1517"/>
        <end position="1559"/>
    </location>
</feature>
<feature type="repeat" description="WD" evidence="3">
    <location>
        <begin position="1213"/>
        <end position="1246"/>
    </location>
</feature>
<dbReference type="InterPro" id="IPR027417">
    <property type="entry name" value="P-loop_NTPase"/>
</dbReference>
<dbReference type="CDD" id="cd00200">
    <property type="entry name" value="WD40"/>
    <property type="match status" value="2"/>
</dbReference>
<evidence type="ECO:0000256" key="4">
    <source>
        <dbReference type="SAM" id="MobiDB-lite"/>
    </source>
</evidence>
<evidence type="ECO:0000313" key="6">
    <source>
        <dbReference type="Proteomes" id="UP000612055"/>
    </source>
</evidence>
<sequence length="1687" mass="173774">MPFHLLVELLSHQLHAADPHQVFCWVDVLAINQHPGRQQSQDLEDLEMAVKLAQGTLVCLDPGCVPFTRIWCLFEWWTTLRMRGLRHLSFLADPATRRRMGELYQSIDIRKAQATVDTDRVRILGAIGEQLDLVNAQLKLIFLLEPYDTPAPTVESLPSEGKGSGPGLGPGGPALAPDWVGEHVRRWLDLPLEDPEYRALALVGPVGCGKSVGAAAALAAAATPPPAPPPPPPPAPVAAEAAEAGTSRLPPILPSKSMAARAAAAQPNRRISVAAHYCRTGDAASLDPLVIVRSLAFQLAVLTHGRLAAFLRARYLGLSREGISALTTPEAAFTVLLLNPLKQFFPPPKTAGEEDEEDLAPPPRWQLPAEAAAARAAAAAGPPQAEEAVLLIDGVDEAEGPRGLAHENRVLVALRDLLPQLPTRVRLVLTARDQPDHIARSLVCKLRPRLAGPPPGAPNHLLGRLQRLLAGAGRGRRSGPGSAPAPTPVDTLDAAYAALFTWGLVPLSAAQRGSVASLLELVLASPEPLSMSAVARAGLGAALQALPGWGAEGVFRLGRGYRLELAHRSLAEWLRSASAAAQLAGAGLALSPARGHAALSDWVMADLRGAKRPQIYSLRYAVRHLAHCVVATGPAAAGGGGHDSNGGGAKRPNASGSWPPPPDGPGSRSQQLDELLLDLGYWRQVYASRLGAAVLRDLSSLPGLDSPAARDVVRMISRDHAALERDPGAVLNLARETPLNSATRAAALRAGRELAAAAAAPAAVAAAASGNGAGAAAAAAGGGAAEAGGGGPPWPCTVAAPVHPEWPPLLAVVQGERKGSLAAGVMDVALCPDGTALAASNNAGTVLVHDAQSGERILRLQGHLDWVPAVTWAPAQGPRGPGAAPRAAYVVSGGADRTVRLWDPDTGEQLAMLTVNARQICCVAASSDGRHLASTDEAGTVCLWRLLPAAPSAGPGGERAEALHTEPLEWCEPAYTGPDAPPAATSRSTLRHTQAAFCAAFTVDCRTLVSGGRDGTVRFWDIDTGAQVGQLDVESLPGGGAPPPATDISDPGDGPVVMVKRLAFTPDGRTLLAGLSTGQIGVWTKPQPPTATATANSKAAAASKTAAAAPSATGAVEAAGAGWGVAGVLKGHSSQVTGLVVSPDGSRLFSACCDKTVRVWDLPSRKELAVLTGHKDYAQGVDVTADGARLVSGSADGTVRLWDARSAASAAASQQHADGIMSAALGTNNGYVATGSSDRQIGVWSLPLPPKEPPPAPEGQAAEGGAAAGAAKAGASGAPEGQAAGVSGSAGDTGVPDEPLGEMMRVYGQDSVVSCVAVATDEVTAASASYDKSIMVFRLDRPADPELMLKAGHTSFVSAVTFDAFNTRLASGGSDGSIAVWDLAAWHEQHWSQAPGSLKKPSGSEKWMQPLRKEKTPGITSCWSLTYAPNSYLLAGGHGGMKLAIWEGLQPGQEPPEEQSLLCVTYVPSDGSTNGHVYGTAWAPDGNRVAAGYSRTRDGGGMVRVWDITKGDEACTFRAHDDDVWGVAFDPTAPHLLATSSYGGQAAVWSLHDTRSPRRLALLRGHRGNVRSVAFVSRPRLPAADSLPAAKPPPSAPAAAAAASAGGAPSTAAGGAPAGGLPGISGAKGKAQAGEAGEADVWGEAGDGGLRRFVVTAGVDATVRVWSLEEALKRRDVSYICPWALAD</sequence>
<feature type="region of interest" description="Disordered" evidence="4">
    <location>
        <begin position="637"/>
        <end position="670"/>
    </location>
</feature>
<dbReference type="PROSITE" id="PS50294">
    <property type="entry name" value="WD_REPEATS_REGION"/>
    <property type="match status" value="5"/>
</dbReference>
<feature type="compositionally biased region" description="Gly residues" evidence="4">
    <location>
        <begin position="162"/>
        <end position="172"/>
    </location>
</feature>
<dbReference type="InterPro" id="IPR019775">
    <property type="entry name" value="WD40_repeat_CS"/>
</dbReference>
<feature type="repeat" description="WD" evidence="3">
    <location>
        <begin position="1129"/>
        <end position="1170"/>
    </location>
</feature>
<feature type="region of interest" description="Disordered" evidence="4">
    <location>
        <begin position="1585"/>
        <end position="1615"/>
    </location>
</feature>
<evidence type="ECO:0000313" key="5">
    <source>
        <dbReference type="EMBL" id="KAG2489757.1"/>
    </source>
</evidence>